<organism evidence="3 4">
    <name type="scientific">Lyticum sinuosum</name>
    <dbReference type="NCBI Taxonomy" id="1332059"/>
    <lineage>
        <taxon>Bacteria</taxon>
        <taxon>Pseudomonadati</taxon>
        <taxon>Pseudomonadota</taxon>
        <taxon>Alphaproteobacteria</taxon>
        <taxon>Rickettsiales</taxon>
        <taxon>Lyticum</taxon>
    </lineage>
</organism>
<feature type="coiled-coil region" evidence="1">
    <location>
        <begin position="27"/>
        <end position="54"/>
    </location>
</feature>
<dbReference type="AlphaFoldDB" id="A0AAE4VKC9"/>
<keyword evidence="2" id="KW-1133">Transmembrane helix</keyword>
<accession>A0AAE4VKC9</accession>
<protein>
    <submittedName>
        <fullName evidence="3">Uncharacterized protein</fullName>
    </submittedName>
</protein>
<feature type="transmembrane region" description="Helical" evidence="2">
    <location>
        <begin position="6"/>
        <end position="26"/>
    </location>
</feature>
<reference evidence="3" key="1">
    <citation type="submission" date="2023-02" db="EMBL/GenBank/DDBJ databases">
        <title>Host association and intracellularity evolved multiple times independently in the Rickettsiales.</title>
        <authorList>
            <person name="Castelli M."/>
            <person name="Nardi T."/>
            <person name="Gammuto L."/>
            <person name="Bellinzona G."/>
            <person name="Sabaneyeva E."/>
            <person name="Potekhin A."/>
            <person name="Serra V."/>
            <person name="Petroni G."/>
            <person name="Sassera D."/>
        </authorList>
    </citation>
    <scope>NUCLEOTIDE SEQUENCE</scope>
    <source>
        <strain evidence="3">USBL-36I1</strain>
    </source>
</reference>
<dbReference type="Proteomes" id="UP001289135">
    <property type="component" value="Unassembled WGS sequence"/>
</dbReference>
<sequence length="148" mass="17610">MDELMIMISIFIVVILILFLLVYILYLKKEIKKNNKTEQQIEIIEQKQLDLKQKIVCIRCLDEICFIFYGDGRPLLIHKTSFNHFYSKNIEDFESIIKNDNQYQINNDNSEDINYKEYKNYLNNKSSLSLKSHISNNVQDNCDTNNKS</sequence>
<name>A0AAE4VKC9_9RICK</name>
<evidence type="ECO:0000256" key="2">
    <source>
        <dbReference type="SAM" id="Phobius"/>
    </source>
</evidence>
<dbReference type="RefSeq" id="WP_322498825.1">
    <property type="nucleotide sequence ID" value="NZ_JARGYU010000002.1"/>
</dbReference>
<keyword evidence="1" id="KW-0175">Coiled coil</keyword>
<gene>
    <name evidence="3" type="ORF">Lyticum_00572</name>
</gene>
<proteinExistence type="predicted"/>
<dbReference type="EMBL" id="JARGYU010000002">
    <property type="protein sequence ID" value="MDZ5761397.1"/>
    <property type="molecule type" value="Genomic_DNA"/>
</dbReference>
<keyword evidence="2" id="KW-0472">Membrane</keyword>
<evidence type="ECO:0000256" key="1">
    <source>
        <dbReference type="SAM" id="Coils"/>
    </source>
</evidence>
<evidence type="ECO:0000313" key="4">
    <source>
        <dbReference type="Proteomes" id="UP001289135"/>
    </source>
</evidence>
<keyword evidence="2" id="KW-0812">Transmembrane</keyword>
<evidence type="ECO:0000313" key="3">
    <source>
        <dbReference type="EMBL" id="MDZ5761397.1"/>
    </source>
</evidence>
<keyword evidence="4" id="KW-1185">Reference proteome</keyword>
<comment type="caution">
    <text evidence="3">The sequence shown here is derived from an EMBL/GenBank/DDBJ whole genome shotgun (WGS) entry which is preliminary data.</text>
</comment>